<dbReference type="Proteomes" id="UP000033536">
    <property type="component" value="Unassembled WGS sequence"/>
</dbReference>
<feature type="transmembrane region" description="Helical" evidence="1">
    <location>
        <begin position="144"/>
        <end position="160"/>
    </location>
</feature>
<dbReference type="GO" id="GO:0006508">
    <property type="term" value="P:proteolysis"/>
    <property type="evidence" value="ECO:0007669"/>
    <property type="project" value="UniProtKB-KW"/>
</dbReference>
<dbReference type="GO" id="GO:0004175">
    <property type="term" value="F:endopeptidase activity"/>
    <property type="evidence" value="ECO:0007669"/>
    <property type="project" value="UniProtKB-ARBA"/>
</dbReference>
<dbReference type="OMA" id="SYIFEPA"/>
<keyword evidence="4" id="KW-0378">Hydrolase</keyword>
<keyword evidence="4" id="KW-0482">Metalloprotease</keyword>
<dbReference type="GeneID" id="32490758"/>
<dbReference type="Proteomes" id="UP000523362">
    <property type="component" value="Unassembled WGS sequence"/>
</dbReference>
<dbReference type="EMBL" id="JYOM01000009">
    <property type="protein sequence ID" value="KKD46983.1"/>
    <property type="molecule type" value="Genomic_DNA"/>
</dbReference>
<keyword evidence="1" id="KW-1133">Transmembrane helix</keyword>
<evidence type="ECO:0000313" key="4">
    <source>
        <dbReference type="EMBL" id="MBC1485622.1"/>
    </source>
</evidence>
<feature type="transmembrane region" description="Helical" evidence="1">
    <location>
        <begin position="12"/>
        <end position="28"/>
    </location>
</feature>
<feature type="transmembrane region" description="Helical" evidence="1">
    <location>
        <begin position="40"/>
        <end position="58"/>
    </location>
</feature>
<proteinExistence type="predicted"/>
<gene>
    <name evidence="4" type="ORF">HB897_05155</name>
    <name evidence="3" type="ORF">UQ68_03970</name>
</gene>
<evidence type="ECO:0000313" key="6">
    <source>
        <dbReference type="Proteomes" id="UP000523362"/>
    </source>
</evidence>
<comment type="caution">
    <text evidence="4">The sequence shown here is derived from an EMBL/GenBank/DDBJ whole genome shotgun (WGS) entry which is preliminary data.</text>
</comment>
<feature type="domain" description="CAAX prenyl protease 2/Lysostaphin resistance protein A-like" evidence="2">
    <location>
        <begin position="111"/>
        <end position="203"/>
    </location>
</feature>
<keyword evidence="1" id="KW-0472">Membrane</keyword>
<organism evidence="4 6">
    <name type="scientific">Listeria seeligeri</name>
    <dbReference type="NCBI Taxonomy" id="1640"/>
    <lineage>
        <taxon>Bacteria</taxon>
        <taxon>Bacillati</taxon>
        <taxon>Bacillota</taxon>
        <taxon>Bacilli</taxon>
        <taxon>Bacillales</taxon>
        <taxon>Listeriaceae</taxon>
        <taxon>Listeria</taxon>
    </lineage>
</organism>
<feature type="transmembrane region" description="Helical" evidence="1">
    <location>
        <begin position="70"/>
        <end position="94"/>
    </location>
</feature>
<evidence type="ECO:0000313" key="3">
    <source>
        <dbReference type="EMBL" id="KKD46983.1"/>
    </source>
</evidence>
<name>A0A7X0X109_LISSE</name>
<keyword evidence="4" id="KW-0645">Protease</keyword>
<feature type="transmembrane region" description="Helical" evidence="1">
    <location>
        <begin position="114"/>
        <end position="137"/>
    </location>
</feature>
<keyword evidence="5" id="KW-1185">Reference proteome</keyword>
<dbReference type="AlphaFoldDB" id="A0A7X0X109"/>
<evidence type="ECO:0000256" key="1">
    <source>
        <dbReference type="SAM" id="Phobius"/>
    </source>
</evidence>
<dbReference type="GO" id="GO:0008237">
    <property type="term" value="F:metallopeptidase activity"/>
    <property type="evidence" value="ECO:0007669"/>
    <property type="project" value="UniProtKB-KW"/>
</dbReference>
<keyword evidence="1" id="KW-0812">Transmembrane</keyword>
<dbReference type="RefSeq" id="WP_003748999.1">
    <property type="nucleotide sequence ID" value="NZ_CBCPLZ010000006.1"/>
</dbReference>
<sequence>MESPLNIKKQGYWLFSSAILIGILYQLLPHIISNMATLEFIGAYFNALFMGVIAYIILKAEFLDWFKHFSFKWLLIGAPSLIIISTVFNFIWTFMSGQAAAENSINGVLSWSYLLQYIPFMLLGEELLSISLLYAAWKKWNWKFWQASLLCSLLFAAWHLSAYDYNLLQCIVTLAPARLFLNYLFKKSNSIWVTFLVHLIFDTFAFLPILLK</sequence>
<evidence type="ECO:0000313" key="5">
    <source>
        <dbReference type="Proteomes" id="UP000033536"/>
    </source>
</evidence>
<reference evidence="3 5" key="1">
    <citation type="submission" date="2015-02" db="EMBL/GenBank/DDBJ databases">
        <title>Sequencing of Listeria spp. dairy environmental strains.</title>
        <authorList>
            <person name="Muhterem-Uyar M."/>
            <person name="Wagner M."/>
            <person name="Schmitz-Esser S."/>
            <person name="Stessl B."/>
        </authorList>
    </citation>
    <scope>NUCLEOTIDE SEQUENCE [LARGE SCALE GENOMIC DNA]</scope>
    <source>
        <strain evidence="3 5">7KSM</strain>
    </source>
</reference>
<dbReference type="EMBL" id="JAARRG010000002">
    <property type="protein sequence ID" value="MBC1485622.1"/>
    <property type="molecule type" value="Genomic_DNA"/>
</dbReference>
<accession>A0A7X0X109</accession>
<protein>
    <submittedName>
        <fullName evidence="3">CAAX protease</fullName>
    </submittedName>
    <submittedName>
        <fullName evidence="4">CPBP family intramembrane metalloprotease</fullName>
    </submittedName>
</protein>
<dbReference type="GO" id="GO:0080120">
    <property type="term" value="P:CAAX-box protein maturation"/>
    <property type="evidence" value="ECO:0007669"/>
    <property type="project" value="UniProtKB-ARBA"/>
</dbReference>
<evidence type="ECO:0000259" key="2">
    <source>
        <dbReference type="Pfam" id="PF02517"/>
    </source>
</evidence>
<dbReference type="InterPro" id="IPR003675">
    <property type="entry name" value="Rce1/LyrA-like_dom"/>
</dbReference>
<feature type="transmembrane region" description="Helical" evidence="1">
    <location>
        <begin position="192"/>
        <end position="211"/>
    </location>
</feature>
<dbReference type="Pfam" id="PF02517">
    <property type="entry name" value="Rce1-like"/>
    <property type="match status" value="1"/>
</dbReference>
<reference evidence="4 6" key="2">
    <citation type="submission" date="2020-03" db="EMBL/GenBank/DDBJ databases">
        <title>Soil Listeria distribution.</title>
        <authorList>
            <person name="Liao J."/>
            <person name="Wiedmann M."/>
        </authorList>
    </citation>
    <scope>NUCLEOTIDE SEQUENCE [LARGE SCALE GENOMIC DNA]</scope>
    <source>
        <strain evidence="4 6">FSL L7-1560</strain>
    </source>
</reference>